<sequence>GFHRFVRGFLLWLGVPELEQSIVNISGVIKKIENRTNYAIGALPQEVTSLSKVVKQNQMSFDLLLAFKGGVCPVINTRFCVYIDQTLRIQTDLQ</sequence>
<name>A0A7K9GJM9_LOXLE</name>
<keyword evidence="4" id="KW-1185">Reference proteome</keyword>
<dbReference type="Proteomes" id="UP000573793">
    <property type="component" value="Unassembled WGS sequence"/>
</dbReference>
<gene>
    <name evidence="3" type="primary">Ervv2_2</name>
    <name evidence="3" type="ORF">LOXLEU_R15445</name>
</gene>
<dbReference type="SUPFAM" id="SSF58069">
    <property type="entry name" value="Virus ectodomain"/>
    <property type="match status" value="1"/>
</dbReference>
<evidence type="ECO:0000256" key="2">
    <source>
        <dbReference type="SAM" id="SignalP"/>
    </source>
</evidence>
<dbReference type="EMBL" id="VWZM01007336">
    <property type="protein sequence ID" value="NXH01022.1"/>
    <property type="molecule type" value="Genomic_DNA"/>
</dbReference>
<feature type="non-terminal residue" evidence="3">
    <location>
        <position position="1"/>
    </location>
</feature>
<evidence type="ECO:0000313" key="4">
    <source>
        <dbReference type="Proteomes" id="UP000573793"/>
    </source>
</evidence>
<feature type="signal peptide" evidence="2">
    <location>
        <begin position="1"/>
        <end position="21"/>
    </location>
</feature>
<dbReference type="InterPro" id="IPR018154">
    <property type="entry name" value="TLV/ENV_coat_polyprotein"/>
</dbReference>
<evidence type="ECO:0000313" key="3">
    <source>
        <dbReference type="EMBL" id="NXH01022.1"/>
    </source>
</evidence>
<proteinExistence type="predicted"/>
<keyword evidence="2" id="KW-0732">Signal</keyword>
<accession>A0A7K9GJM9</accession>
<reference evidence="3 4" key="1">
    <citation type="submission" date="2019-09" db="EMBL/GenBank/DDBJ databases">
        <title>Bird 10,000 Genomes (B10K) Project - Family phase.</title>
        <authorList>
            <person name="Zhang G."/>
        </authorList>
    </citation>
    <scope>NUCLEOTIDE SEQUENCE [LARGE SCALE GENOMIC DNA]</scope>
    <source>
        <strain evidence="3">B10K-DU-001-19</strain>
        <tissue evidence="3">Muscle</tissue>
    </source>
</reference>
<dbReference type="PANTHER" id="PTHR10424">
    <property type="entry name" value="VIRAL ENVELOPE PROTEIN"/>
    <property type="match status" value="1"/>
</dbReference>
<feature type="chain" id="PRO_5029490816" evidence="2">
    <location>
        <begin position="22"/>
        <end position="94"/>
    </location>
</feature>
<dbReference type="PANTHER" id="PTHR10424:SF73">
    <property type="entry name" value="ENDOGENOUS RETROVIRUS GROUP FC1 ENV POLYPROTEIN-RELATED"/>
    <property type="match status" value="1"/>
</dbReference>
<comment type="caution">
    <text evidence="3">The sequence shown here is derived from an EMBL/GenBank/DDBJ whole genome shotgun (WGS) entry which is preliminary data.</text>
</comment>
<protein>
    <submittedName>
        <fullName evidence="3">ERVV2 protein</fullName>
    </submittedName>
</protein>
<dbReference type="Gene3D" id="1.10.287.210">
    <property type="match status" value="1"/>
</dbReference>
<organism evidence="3 4">
    <name type="scientific">Loxia leucoptera</name>
    <name type="common">White-winged crossbill</name>
    <dbReference type="NCBI Taxonomy" id="96539"/>
    <lineage>
        <taxon>Eukaryota</taxon>
        <taxon>Metazoa</taxon>
        <taxon>Chordata</taxon>
        <taxon>Craniata</taxon>
        <taxon>Vertebrata</taxon>
        <taxon>Euteleostomi</taxon>
        <taxon>Archelosauria</taxon>
        <taxon>Archosauria</taxon>
        <taxon>Dinosauria</taxon>
        <taxon>Saurischia</taxon>
        <taxon>Theropoda</taxon>
        <taxon>Coelurosauria</taxon>
        <taxon>Aves</taxon>
        <taxon>Neognathae</taxon>
        <taxon>Neoaves</taxon>
        <taxon>Telluraves</taxon>
        <taxon>Australaves</taxon>
        <taxon>Passeriformes</taxon>
        <taxon>Passeroidea</taxon>
        <taxon>Fringillidae</taxon>
        <taxon>Carduelinae</taxon>
        <taxon>Loxia</taxon>
    </lineage>
</organism>
<dbReference type="AlphaFoldDB" id="A0A7K9GJM9"/>
<evidence type="ECO:0000256" key="1">
    <source>
        <dbReference type="ARBA" id="ARBA00023157"/>
    </source>
</evidence>
<feature type="non-terminal residue" evidence="3">
    <location>
        <position position="94"/>
    </location>
</feature>
<dbReference type="Pfam" id="PF00429">
    <property type="entry name" value="TLV_coat"/>
    <property type="match status" value="1"/>
</dbReference>
<keyword evidence="1" id="KW-1015">Disulfide bond</keyword>